<feature type="transmembrane region" description="Helical" evidence="1">
    <location>
        <begin position="93"/>
        <end position="113"/>
    </location>
</feature>
<sequence>MLSRLVFSKNNLFFAFLIFGYLFGVIFYDFIGFDYVDELMALFLVAFTGMVVMERRNWKELMPLGIVTGIFIFYLIYSFLIKSNTPVAICVDFLTQIKPFLGFYCTLLIAPALTVSQKRFLSILCIAVAGGLLILGIIDVNFLFFGHQSRYATAIVATFFLLSYCSTNSWSDIAVLLLILTIGLISTRSKFYGFWAIAIFLMIYMKVGGKIRFNIKTIALFGCLALITIWLAKDKIILYYVDGMMNSREMWSRPAMMLTSIQILYDYFPFGSGLGSFGTFASAEYYSPVYAAYEINHLWGLSKDMPAFICDAFYPELAQFGVTGVILYFAFWFSILRKSTKELLPTMQLFVLLIFIFFLIEGIADATFTQNRGLFILILLGLILSPNK</sequence>
<evidence type="ECO:0000256" key="1">
    <source>
        <dbReference type="SAM" id="Phobius"/>
    </source>
</evidence>
<evidence type="ECO:0008006" key="4">
    <source>
        <dbReference type="Google" id="ProtNLM"/>
    </source>
</evidence>
<dbReference type="GeneID" id="92712441"/>
<protein>
    <recommendedName>
        <fullName evidence="4">O-antigen ligase domain-containing protein</fullName>
    </recommendedName>
</protein>
<keyword evidence="1" id="KW-0472">Membrane</keyword>
<feature type="transmembrane region" description="Helical" evidence="1">
    <location>
        <begin position="12"/>
        <end position="33"/>
    </location>
</feature>
<organism evidence="2 3">
    <name type="scientific">Bacteroides stercorirosoris</name>
    <dbReference type="NCBI Taxonomy" id="871324"/>
    <lineage>
        <taxon>Bacteria</taxon>
        <taxon>Pseudomonadati</taxon>
        <taxon>Bacteroidota</taxon>
        <taxon>Bacteroidia</taxon>
        <taxon>Bacteroidales</taxon>
        <taxon>Bacteroidaceae</taxon>
        <taxon>Bacteroides</taxon>
    </lineage>
</organism>
<gene>
    <name evidence="2" type="ORF">SAMN05444350_11367</name>
</gene>
<feature type="transmembrane region" description="Helical" evidence="1">
    <location>
        <begin position="39"/>
        <end position="54"/>
    </location>
</feature>
<feature type="transmembrane region" description="Helical" evidence="1">
    <location>
        <begin position="317"/>
        <end position="336"/>
    </location>
</feature>
<dbReference type="AlphaFoldDB" id="A0A1M6FYT3"/>
<keyword evidence="3" id="KW-1185">Reference proteome</keyword>
<accession>A0A1M6FYT3</accession>
<proteinExistence type="predicted"/>
<evidence type="ECO:0000313" key="3">
    <source>
        <dbReference type="Proteomes" id="UP000184192"/>
    </source>
</evidence>
<feature type="transmembrane region" description="Helical" evidence="1">
    <location>
        <begin position="151"/>
        <end position="179"/>
    </location>
</feature>
<dbReference type="Proteomes" id="UP000184192">
    <property type="component" value="Unassembled WGS sequence"/>
</dbReference>
<feature type="transmembrane region" description="Helical" evidence="1">
    <location>
        <begin position="61"/>
        <end position="81"/>
    </location>
</feature>
<feature type="transmembrane region" description="Helical" evidence="1">
    <location>
        <begin position="343"/>
        <end position="360"/>
    </location>
</feature>
<name>A0A1M6FYT3_9BACE</name>
<feature type="transmembrane region" description="Helical" evidence="1">
    <location>
        <begin position="191"/>
        <end position="207"/>
    </location>
</feature>
<keyword evidence="1" id="KW-0812">Transmembrane</keyword>
<reference evidence="3" key="1">
    <citation type="submission" date="2016-11" db="EMBL/GenBank/DDBJ databases">
        <authorList>
            <person name="Varghese N."/>
            <person name="Submissions S."/>
        </authorList>
    </citation>
    <scope>NUCLEOTIDE SEQUENCE [LARGE SCALE GENOMIC DNA]</scope>
    <source>
        <strain evidence="3">DSM 26884</strain>
    </source>
</reference>
<dbReference type="EMBL" id="FQZN01000013">
    <property type="protein sequence ID" value="SHJ02769.1"/>
    <property type="molecule type" value="Genomic_DNA"/>
</dbReference>
<feature type="transmembrane region" description="Helical" evidence="1">
    <location>
        <begin position="120"/>
        <end position="145"/>
    </location>
</feature>
<evidence type="ECO:0000313" key="2">
    <source>
        <dbReference type="EMBL" id="SHJ02769.1"/>
    </source>
</evidence>
<dbReference type="RefSeq" id="WP_025831085.1">
    <property type="nucleotide sequence ID" value="NZ_FQZN01000013.1"/>
</dbReference>
<dbReference type="eggNOG" id="COG3307">
    <property type="taxonomic scope" value="Bacteria"/>
</dbReference>
<keyword evidence="1" id="KW-1133">Transmembrane helix</keyword>
<feature type="transmembrane region" description="Helical" evidence="1">
    <location>
        <begin position="213"/>
        <end position="231"/>
    </location>
</feature>